<proteinExistence type="predicted"/>
<accession>A0A0F9BBE5</accession>
<sequence length="109" mass="12649">MPGFNLNGIRFPTLIALLVILSGGLVAYGEGRYRISDNYKEVQSLEQNHDEDFILLRKEQKELDGKVDTVIEQQGRMDERLKIIQEGQGRQERTTDLILQELRRRQPLP</sequence>
<gene>
    <name evidence="1" type="ORF">LCGC14_2469620</name>
</gene>
<organism evidence="1">
    <name type="scientific">marine sediment metagenome</name>
    <dbReference type="NCBI Taxonomy" id="412755"/>
    <lineage>
        <taxon>unclassified sequences</taxon>
        <taxon>metagenomes</taxon>
        <taxon>ecological metagenomes</taxon>
    </lineage>
</organism>
<evidence type="ECO:0000313" key="1">
    <source>
        <dbReference type="EMBL" id="KKL19025.1"/>
    </source>
</evidence>
<comment type="caution">
    <text evidence="1">The sequence shown here is derived from an EMBL/GenBank/DDBJ whole genome shotgun (WGS) entry which is preliminary data.</text>
</comment>
<reference evidence="1" key="1">
    <citation type="journal article" date="2015" name="Nature">
        <title>Complex archaea that bridge the gap between prokaryotes and eukaryotes.</title>
        <authorList>
            <person name="Spang A."/>
            <person name="Saw J.H."/>
            <person name="Jorgensen S.L."/>
            <person name="Zaremba-Niedzwiedzka K."/>
            <person name="Martijn J."/>
            <person name="Lind A.E."/>
            <person name="van Eijk R."/>
            <person name="Schleper C."/>
            <person name="Guy L."/>
            <person name="Ettema T.J."/>
        </authorList>
    </citation>
    <scope>NUCLEOTIDE SEQUENCE</scope>
</reference>
<protein>
    <submittedName>
        <fullName evidence="1">Uncharacterized protein</fullName>
    </submittedName>
</protein>
<dbReference type="AlphaFoldDB" id="A0A0F9BBE5"/>
<dbReference type="EMBL" id="LAZR01038639">
    <property type="protein sequence ID" value="KKL19025.1"/>
    <property type="molecule type" value="Genomic_DNA"/>
</dbReference>
<name>A0A0F9BBE5_9ZZZZ</name>